<dbReference type="Gene3D" id="3.40.50.1820">
    <property type="entry name" value="alpha/beta hydrolase"/>
    <property type="match status" value="1"/>
</dbReference>
<keyword evidence="2" id="KW-1185">Reference proteome</keyword>
<gene>
    <name evidence="1" type="ORF">PHMEG_00021251</name>
</gene>
<dbReference type="Proteomes" id="UP000198211">
    <property type="component" value="Unassembled WGS sequence"/>
</dbReference>
<dbReference type="SUPFAM" id="SSF53474">
    <property type="entry name" value="alpha/beta-Hydrolases"/>
    <property type="match status" value="1"/>
</dbReference>
<organism evidence="1 2">
    <name type="scientific">Phytophthora megakarya</name>
    <dbReference type="NCBI Taxonomy" id="4795"/>
    <lineage>
        <taxon>Eukaryota</taxon>
        <taxon>Sar</taxon>
        <taxon>Stramenopiles</taxon>
        <taxon>Oomycota</taxon>
        <taxon>Peronosporomycetes</taxon>
        <taxon>Peronosporales</taxon>
        <taxon>Peronosporaceae</taxon>
        <taxon>Phytophthora</taxon>
    </lineage>
</organism>
<dbReference type="OrthoDB" id="425534at2759"/>
<dbReference type="EMBL" id="NBNE01003942">
    <property type="protein sequence ID" value="OWZ06485.1"/>
    <property type="molecule type" value="Genomic_DNA"/>
</dbReference>
<name>A0A225VMA8_9STRA</name>
<evidence type="ECO:0000313" key="1">
    <source>
        <dbReference type="EMBL" id="OWZ06485.1"/>
    </source>
</evidence>
<sequence length="177" mass="19504">MDIFVKRMPVTTGNTDTATNIWLVEGSQTLLHLEFMMVDFHARLNGTIFLYSMDRCNTGRSTMLDCSASQATTTGSDRRNDIDVTEVVACAKAFGRKYKNLAAFSITSAATDVKVLISEYPNGADMIVYGVSYGSTLVEHLMHLDPPTVTGYVLDATTTKSSQDTFAYFSTWETDFG</sequence>
<dbReference type="AlphaFoldDB" id="A0A225VMA8"/>
<accession>A0A225VMA8</accession>
<evidence type="ECO:0008006" key="3">
    <source>
        <dbReference type="Google" id="ProtNLM"/>
    </source>
</evidence>
<protein>
    <recommendedName>
        <fullName evidence="3">Serine protease</fullName>
    </recommendedName>
</protein>
<evidence type="ECO:0000313" key="2">
    <source>
        <dbReference type="Proteomes" id="UP000198211"/>
    </source>
</evidence>
<reference evidence="2" key="1">
    <citation type="submission" date="2017-03" db="EMBL/GenBank/DDBJ databases">
        <title>Phytopthora megakarya and P. palmivora, two closely related causual agents of cacao black pod achieved similar genome size and gene model numbers by different mechanisms.</title>
        <authorList>
            <person name="Ali S."/>
            <person name="Shao J."/>
            <person name="Larry D.J."/>
            <person name="Kronmiller B."/>
            <person name="Shen D."/>
            <person name="Strem M.D."/>
            <person name="Melnick R.L."/>
            <person name="Guiltinan M.J."/>
            <person name="Tyler B.M."/>
            <person name="Meinhardt L.W."/>
            <person name="Bailey B.A."/>
        </authorList>
    </citation>
    <scope>NUCLEOTIDE SEQUENCE [LARGE SCALE GENOMIC DNA]</scope>
    <source>
        <strain evidence="2">zdho120</strain>
    </source>
</reference>
<comment type="caution">
    <text evidence="1">The sequence shown here is derived from an EMBL/GenBank/DDBJ whole genome shotgun (WGS) entry which is preliminary data.</text>
</comment>
<proteinExistence type="predicted"/>
<dbReference type="InterPro" id="IPR029058">
    <property type="entry name" value="AB_hydrolase_fold"/>
</dbReference>